<organism evidence="6">
    <name type="scientific">Variovorax paradoxus</name>
    <dbReference type="NCBI Taxonomy" id="34073"/>
    <lineage>
        <taxon>Bacteria</taxon>
        <taxon>Pseudomonadati</taxon>
        <taxon>Pseudomonadota</taxon>
        <taxon>Betaproteobacteria</taxon>
        <taxon>Burkholderiales</taxon>
        <taxon>Comamonadaceae</taxon>
        <taxon>Variovorax</taxon>
    </lineage>
</organism>
<evidence type="ECO:0000259" key="5">
    <source>
        <dbReference type="PROSITE" id="PS51078"/>
    </source>
</evidence>
<dbReference type="PROSITE" id="PS51077">
    <property type="entry name" value="HTH_ICLR"/>
    <property type="match status" value="1"/>
</dbReference>
<keyword evidence="1" id="KW-0805">Transcription regulation</keyword>
<reference evidence="6" key="1">
    <citation type="submission" date="2019-12" db="EMBL/GenBank/DDBJ databases">
        <authorList>
            <person name="Cremers G."/>
        </authorList>
    </citation>
    <scope>NUCLEOTIDE SEQUENCE</scope>
    <source>
        <strain evidence="6">Vvax</strain>
    </source>
</reference>
<gene>
    <name evidence="6" type="primary">kipR_5</name>
    <name evidence="6" type="ORF">VVAX_04963</name>
</gene>
<dbReference type="SMART" id="SM00346">
    <property type="entry name" value="HTH_ICLR"/>
    <property type="match status" value="1"/>
</dbReference>
<keyword evidence="2" id="KW-0238">DNA-binding</keyword>
<dbReference type="PANTHER" id="PTHR30136">
    <property type="entry name" value="HELIX-TURN-HELIX TRANSCRIPTIONAL REGULATOR, ICLR FAMILY"/>
    <property type="match status" value="1"/>
</dbReference>
<dbReference type="InterPro" id="IPR005471">
    <property type="entry name" value="Tscrpt_reg_IclR_N"/>
</dbReference>
<feature type="domain" description="HTH iclR-type" evidence="4">
    <location>
        <begin position="48"/>
        <end position="109"/>
    </location>
</feature>
<dbReference type="GO" id="GO:0045892">
    <property type="term" value="P:negative regulation of DNA-templated transcription"/>
    <property type="evidence" value="ECO:0007669"/>
    <property type="project" value="TreeGrafter"/>
</dbReference>
<dbReference type="SUPFAM" id="SSF55781">
    <property type="entry name" value="GAF domain-like"/>
    <property type="match status" value="1"/>
</dbReference>
<sequence>MVKLVSYYQMINHRRLFMTISVETLMDILAPTLIPHAGRPMEKPRRGIQSVEIGTQLLVALGRHVAPMALRDLGKAAGVPVGKAHPYLVSFLKVGFVVQDSAGRYELGPLALQLGLAKLQRLDPIKEASPLIEALASETEQSIAVAVWGNFGPTVVRLEEPIHPLHVNLRTGTVMSLAYTATGRLFAAYLPPKVVEKMMLDDLARTRPADGRGSTAELSRAEIEALLVETRLHGMSRTLGQPIPGIDAFCAPVFDSTNNLVLGITAMGPEATFDREWEGRVAVPLRACALEISRRLGFVPTGEQP</sequence>
<evidence type="ECO:0000259" key="4">
    <source>
        <dbReference type="PROSITE" id="PS51077"/>
    </source>
</evidence>
<accession>A0A679JE61</accession>
<dbReference type="InterPro" id="IPR036388">
    <property type="entry name" value="WH-like_DNA-bd_sf"/>
</dbReference>
<dbReference type="InterPro" id="IPR014757">
    <property type="entry name" value="Tscrpt_reg_IclR_C"/>
</dbReference>
<dbReference type="GO" id="GO:0003677">
    <property type="term" value="F:DNA binding"/>
    <property type="evidence" value="ECO:0007669"/>
    <property type="project" value="UniProtKB-KW"/>
</dbReference>
<evidence type="ECO:0000256" key="1">
    <source>
        <dbReference type="ARBA" id="ARBA00023015"/>
    </source>
</evidence>
<evidence type="ECO:0000256" key="3">
    <source>
        <dbReference type="ARBA" id="ARBA00023163"/>
    </source>
</evidence>
<dbReference type="Gene3D" id="3.30.450.40">
    <property type="match status" value="1"/>
</dbReference>
<dbReference type="PROSITE" id="PS51078">
    <property type="entry name" value="ICLR_ED"/>
    <property type="match status" value="1"/>
</dbReference>
<dbReference type="SUPFAM" id="SSF46785">
    <property type="entry name" value="Winged helix' DNA-binding domain"/>
    <property type="match status" value="1"/>
</dbReference>
<dbReference type="InterPro" id="IPR029016">
    <property type="entry name" value="GAF-like_dom_sf"/>
</dbReference>
<dbReference type="EMBL" id="LR743507">
    <property type="protein sequence ID" value="CAA2108453.1"/>
    <property type="molecule type" value="Genomic_DNA"/>
</dbReference>
<protein>
    <submittedName>
        <fullName evidence="6">HTH-type transcriptional regulator KipR</fullName>
    </submittedName>
</protein>
<dbReference type="Gene3D" id="1.10.10.10">
    <property type="entry name" value="Winged helix-like DNA-binding domain superfamily/Winged helix DNA-binding domain"/>
    <property type="match status" value="1"/>
</dbReference>
<dbReference type="Pfam" id="PF01614">
    <property type="entry name" value="IclR_C"/>
    <property type="match status" value="1"/>
</dbReference>
<evidence type="ECO:0000313" key="6">
    <source>
        <dbReference type="EMBL" id="CAA2108453.1"/>
    </source>
</evidence>
<dbReference type="Pfam" id="PF09339">
    <property type="entry name" value="HTH_IclR"/>
    <property type="match status" value="1"/>
</dbReference>
<keyword evidence="3" id="KW-0804">Transcription</keyword>
<proteinExistence type="predicted"/>
<name>A0A679JE61_VARPD</name>
<dbReference type="GO" id="GO:0003700">
    <property type="term" value="F:DNA-binding transcription factor activity"/>
    <property type="evidence" value="ECO:0007669"/>
    <property type="project" value="TreeGrafter"/>
</dbReference>
<dbReference type="PANTHER" id="PTHR30136:SF8">
    <property type="entry name" value="TRANSCRIPTIONAL REGULATORY PROTEIN"/>
    <property type="match status" value="1"/>
</dbReference>
<dbReference type="InterPro" id="IPR036390">
    <property type="entry name" value="WH_DNA-bd_sf"/>
</dbReference>
<dbReference type="AlphaFoldDB" id="A0A679JE61"/>
<evidence type="ECO:0000256" key="2">
    <source>
        <dbReference type="ARBA" id="ARBA00023125"/>
    </source>
</evidence>
<feature type="domain" description="IclR-ED" evidence="5">
    <location>
        <begin position="110"/>
        <end position="298"/>
    </location>
</feature>
<dbReference type="InterPro" id="IPR050707">
    <property type="entry name" value="HTH_MetabolicPath_Reg"/>
</dbReference>